<dbReference type="Proteomes" id="UP000183832">
    <property type="component" value="Unassembled WGS sequence"/>
</dbReference>
<organism evidence="2 3">
    <name type="scientific">Clunio marinus</name>
    <dbReference type="NCBI Taxonomy" id="568069"/>
    <lineage>
        <taxon>Eukaryota</taxon>
        <taxon>Metazoa</taxon>
        <taxon>Ecdysozoa</taxon>
        <taxon>Arthropoda</taxon>
        <taxon>Hexapoda</taxon>
        <taxon>Insecta</taxon>
        <taxon>Pterygota</taxon>
        <taxon>Neoptera</taxon>
        <taxon>Endopterygota</taxon>
        <taxon>Diptera</taxon>
        <taxon>Nematocera</taxon>
        <taxon>Chironomoidea</taxon>
        <taxon>Chironomidae</taxon>
        <taxon>Clunio</taxon>
    </lineage>
</organism>
<evidence type="ECO:0000313" key="3">
    <source>
        <dbReference type="Proteomes" id="UP000183832"/>
    </source>
</evidence>
<protein>
    <submittedName>
        <fullName evidence="2">CLUMA_CG003406, isoform A</fullName>
    </submittedName>
</protein>
<reference evidence="2 3" key="1">
    <citation type="submission" date="2015-04" db="EMBL/GenBank/DDBJ databases">
        <authorList>
            <person name="Syromyatnikov M.Y."/>
            <person name="Popov V.N."/>
        </authorList>
    </citation>
    <scope>NUCLEOTIDE SEQUENCE [LARGE SCALE GENOMIC DNA]</scope>
</reference>
<feature type="signal peptide" evidence="1">
    <location>
        <begin position="1"/>
        <end position="24"/>
    </location>
</feature>
<dbReference type="EMBL" id="CVRI01000014">
    <property type="protein sequence ID" value="CRK89664.1"/>
    <property type="molecule type" value="Genomic_DNA"/>
</dbReference>
<dbReference type="AlphaFoldDB" id="A0A1J1HNP1"/>
<evidence type="ECO:0000313" key="2">
    <source>
        <dbReference type="EMBL" id="CRK89664.1"/>
    </source>
</evidence>
<dbReference type="OrthoDB" id="8878063at2759"/>
<accession>A0A1J1HNP1</accession>
<proteinExistence type="predicted"/>
<keyword evidence="1" id="KW-0732">Signal</keyword>
<sequence length="133" mass="15168">MRINTRNSFVLLLLMFALLEPGTPYPTHSSDCQEGTCSDPMLVWNTELCDCIFLGSGPYDDNCYSIGCEPGHIPTWNSDEQVDWEFCHCYAVSCPSPKIEVRGKCVCATEQKCSHDYFWDEEFCRCEPVNKCN</sequence>
<keyword evidence="3" id="KW-1185">Reference proteome</keyword>
<evidence type="ECO:0000256" key="1">
    <source>
        <dbReference type="SAM" id="SignalP"/>
    </source>
</evidence>
<gene>
    <name evidence="2" type="ORF">CLUMA_CG003406</name>
</gene>
<name>A0A1J1HNP1_9DIPT</name>
<feature type="chain" id="PRO_5012385054" evidence="1">
    <location>
        <begin position="25"/>
        <end position="133"/>
    </location>
</feature>